<organism evidence="2 3">
    <name type="scientific">Byssothecium circinans</name>
    <dbReference type="NCBI Taxonomy" id="147558"/>
    <lineage>
        <taxon>Eukaryota</taxon>
        <taxon>Fungi</taxon>
        <taxon>Dikarya</taxon>
        <taxon>Ascomycota</taxon>
        <taxon>Pezizomycotina</taxon>
        <taxon>Dothideomycetes</taxon>
        <taxon>Pleosporomycetidae</taxon>
        <taxon>Pleosporales</taxon>
        <taxon>Massarineae</taxon>
        <taxon>Massarinaceae</taxon>
        <taxon>Byssothecium</taxon>
    </lineage>
</organism>
<dbReference type="OrthoDB" id="3006326at2759"/>
<gene>
    <name evidence="2" type="ORF">CC80DRAFT_532023</name>
</gene>
<feature type="signal peptide" evidence="1">
    <location>
        <begin position="1"/>
        <end position="19"/>
    </location>
</feature>
<name>A0A6A5UJV8_9PLEO</name>
<keyword evidence="1" id="KW-0732">Signal</keyword>
<dbReference type="EMBL" id="ML976981">
    <property type="protein sequence ID" value="KAF1961367.1"/>
    <property type="molecule type" value="Genomic_DNA"/>
</dbReference>
<dbReference type="Proteomes" id="UP000800035">
    <property type="component" value="Unassembled WGS sequence"/>
</dbReference>
<feature type="chain" id="PRO_5025403308" evidence="1">
    <location>
        <begin position="20"/>
        <end position="279"/>
    </location>
</feature>
<accession>A0A6A5UJV8</accession>
<keyword evidence="3" id="KW-1185">Reference proteome</keyword>
<protein>
    <submittedName>
        <fullName evidence="2">Uncharacterized protein</fullName>
    </submittedName>
</protein>
<proteinExistence type="predicted"/>
<evidence type="ECO:0000313" key="2">
    <source>
        <dbReference type="EMBL" id="KAF1961367.1"/>
    </source>
</evidence>
<evidence type="ECO:0000313" key="3">
    <source>
        <dbReference type="Proteomes" id="UP000800035"/>
    </source>
</evidence>
<dbReference type="AlphaFoldDB" id="A0A6A5UJV8"/>
<evidence type="ECO:0000256" key="1">
    <source>
        <dbReference type="SAM" id="SignalP"/>
    </source>
</evidence>
<reference evidence="2" key="1">
    <citation type="journal article" date="2020" name="Stud. Mycol.">
        <title>101 Dothideomycetes genomes: a test case for predicting lifestyles and emergence of pathogens.</title>
        <authorList>
            <person name="Haridas S."/>
            <person name="Albert R."/>
            <person name="Binder M."/>
            <person name="Bloem J."/>
            <person name="Labutti K."/>
            <person name="Salamov A."/>
            <person name="Andreopoulos B."/>
            <person name="Baker S."/>
            <person name="Barry K."/>
            <person name="Bills G."/>
            <person name="Bluhm B."/>
            <person name="Cannon C."/>
            <person name="Castanera R."/>
            <person name="Culley D."/>
            <person name="Daum C."/>
            <person name="Ezra D."/>
            <person name="Gonzalez J."/>
            <person name="Henrissat B."/>
            <person name="Kuo A."/>
            <person name="Liang C."/>
            <person name="Lipzen A."/>
            <person name="Lutzoni F."/>
            <person name="Magnuson J."/>
            <person name="Mondo S."/>
            <person name="Nolan M."/>
            <person name="Ohm R."/>
            <person name="Pangilinan J."/>
            <person name="Park H.-J."/>
            <person name="Ramirez L."/>
            <person name="Alfaro M."/>
            <person name="Sun H."/>
            <person name="Tritt A."/>
            <person name="Yoshinaga Y."/>
            <person name="Zwiers L.-H."/>
            <person name="Turgeon B."/>
            <person name="Goodwin S."/>
            <person name="Spatafora J."/>
            <person name="Crous P."/>
            <person name="Grigoriev I."/>
        </authorList>
    </citation>
    <scope>NUCLEOTIDE SEQUENCE</scope>
    <source>
        <strain evidence="2">CBS 675.92</strain>
    </source>
</reference>
<sequence>MPSKAVLALAAVLPFGVIAQSSNVTFTEKIEGYTFIKAGPKEANLAPKIEYEWEAAQIAMDLLKTNLGPNGMLTTLAPAIKEADGFWKNVAEKSTGKIGTKDGWVSADGQGIVFLPNVTAQRFVRWYLSPLADASNNKANPEHYFKRTTVVGTTAQSDILEGWGGITTHFNVPNFSLPPNAARYPFIHSHGPEWITAAGDKALASDGTVFGVLQIAAKDVKGSDYNQSIDGLHIWASVWYGDAVKDEHLEDERKHMTTEIINLTLQAQKDIESGKFPVS</sequence>